<evidence type="ECO:0000256" key="5">
    <source>
        <dbReference type="ARBA" id="ARBA00022989"/>
    </source>
</evidence>
<feature type="transmembrane region" description="Helical" evidence="7">
    <location>
        <begin position="260"/>
        <end position="282"/>
    </location>
</feature>
<dbReference type="PANTHER" id="PTHR30151:SF20">
    <property type="entry name" value="ABC TRANSPORTER PERMEASE PROTEIN HI_0355-RELATED"/>
    <property type="match status" value="1"/>
</dbReference>
<dbReference type="EMBL" id="CCMZ01000032">
    <property type="protein sequence ID" value="CDX21719.1"/>
    <property type="molecule type" value="Genomic_DNA"/>
</dbReference>
<comment type="similarity">
    <text evidence="7">Belongs to the binding-protein-dependent transport system permease family.</text>
</comment>
<keyword evidence="3" id="KW-1003">Cell membrane</keyword>
<evidence type="ECO:0000259" key="9">
    <source>
        <dbReference type="PROSITE" id="PS50928"/>
    </source>
</evidence>
<protein>
    <submittedName>
        <fullName evidence="11">Binding-protein-dependent transport systems inner membrane component</fullName>
    </submittedName>
</protein>
<dbReference type="Proteomes" id="UP000046373">
    <property type="component" value="Unassembled WGS sequence"/>
</dbReference>
<feature type="region of interest" description="Disordered" evidence="8">
    <location>
        <begin position="16"/>
        <end position="36"/>
    </location>
</feature>
<evidence type="ECO:0000256" key="6">
    <source>
        <dbReference type="ARBA" id="ARBA00023136"/>
    </source>
</evidence>
<dbReference type="Gene3D" id="1.10.3720.10">
    <property type="entry name" value="MetI-like"/>
    <property type="match status" value="1"/>
</dbReference>
<feature type="transmembrane region" description="Helical" evidence="7">
    <location>
        <begin position="134"/>
        <end position="159"/>
    </location>
</feature>
<dbReference type="AlphaFoldDB" id="A0A090FS01"/>
<dbReference type="Pfam" id="PF00528">
    <property type="entry name" value="BPD_transp_1"/>
    <property type="match status" value="1"/>
</dbReference>
<feature type="domain" description="ABC transmembrane type-1" evidence="9">
    <location>
        <begin position="103"/>
        <end position="286"/>
    </location>
</feature>
<proteinExistence type="inferred from homology"/>
<dbReference type="PANTHER" id="PTHR30151">
    <property type="entry name" value="ALKANE SULFONATE ABC TRANSPORTER-RELATED, MEMBRANE SUBUNIT"/>
    <property type="match status" value="1"/>
</dbReference>
<organism evidence="11 12">
    <name type="scientific">Mesorhizobium plurifarium</name>
    <dbReference type="NCBI Taxonomy" id="69974"/>
    <lineage>
        <taxon>Bacteria</taxon>
        <taxon>Pseudomonadati</taxon>
        <taxon>Pseudomonadota</taxon>
        <taxon>Alphaproteobacteria</taxon>
        <taxon>Hyphomicrobiales</taxon>
        <taxon>Phyllobacteriaceae</taxon>
        <taxon>Mesorhizobium</taxon>
    </lineage>
</organism>
<evidence type="ECO:0000313" key="13">
    <source>
        <dbReference type="Proteomes" id="UP000046373"/>
    </source>
</evidence>
<evidence type="ECO:0000256" key="1">
    <source>
        <dbReference type="ARBA" id="ARBA00004651"/>
    </source>
</evidence>
<keyword evidence="4 7" id="KW-0812">Transmembrane</keyword>
<dbReference type="InterPro" id="IPR035906">
    <property type="entry name" value="MetI-like_sf"/>
</dbReference>
<dbReference type="GO" id="GO:0005886">
    <property type="term" value="C:plasma membrane"/>
    <property type="evidence" value="ECO:0007669"/>
    <property type="project" value="UniProtKB-SubCell"/>
</dbReference>
<evidence type="ECO:0000313" key="10">
    <source>
        <dbReference type="EMBL" id="CDX18272.1"/>
    </source>
</evidence>
<accession>A0A090FS01</accession>
<dbReference type="Proteomes" id="UP000045285">
    <property type="component" value="Unassembled WGS sequence"/>
</dbReference>
<keyword evidence="2 7" id="KW-0813">Transport</keyword>
<reference evidence="11 13" key="2">
    <citation type="submission" date="2014-08" db="EMBL/GenBank/DDBJ databases">
        <authorList>
            <person name="Moulin Lionel"/>
        </authorList>
    </citation>
    <scope>NUCLEOTIDE SEQUENCE [LARGE SCALE GENOMIC DNA]</scope>
</reference>
<dbReference type="CDD" id="cd06261">
    <property type="entry name" value="TM_PBP2"/>
    <property type="match status" value="1"/>
</dbReference>
<evidence type="ECO:0000313" key="11">
    <source>
        <dbReference type="EMBL" id="CDX21719.1"/>
    </source>
</evidence>
<evidence type="ECO:0000256" key="7">
    <source>
        <dbReference type="RuleBase" id="RU363032"/>
    </source>
</evidence>
<keyword evidence="12" id="KW-1185">Reference proteome</keyword>
<evidence type="ECO:0000256" key="8">
    <source>
        <dbReference type="SAM" id="MobiDB-lite"/>
    </source>
</evidence>
<keyword evidence="5 7" id="KW-1133">Transmembrane helix</keyword>
<dbReference type="SUPFAM" id="SSF161098">
    <property type="entry name" value="MetI-like"/>
    <property type="match status" value="1"/>
</dbReference>
<dbReference type="GO" id="GO:0055085">
    <property type="term" value="P:transmembrane transport"/>
    <property type="evidence" value="ECO:0007669"/>
    <property type="project" value="InterPro"/>
</dbReference>
<dbReference type="STRING" id="69974.MPLDJ20_110169"/>
<name>A0A090FS01_MESPL</name>
<feature type="transmembrane region" description="Helical" evidence="7">
    <location>
        <begin position="107"/>
        <end position="127"/>
    </location>
</feature>
<feature type="transmembrane region" description="Helical" evidence="7">
    <location>
        <begin position="215"/>
        <end position="239"/>
    </location>
</feature>
<gene>
    <name evidence="11" type="ORF">MPL3356_380103</name>
    <name evidence="10" type="ORF">MPLDJ20_110169</name>
</gene>
<dbReference type="EMBL" id="CCNB01000003">
    <property type="protein sequence ID" value="CDX18272.1"/>
    <property type="molecule type" value="Genomic_DNA"/>
</dbReference>
<keyword evidence="6 7" id="KW-0472">Membrane</keyword>
<dbReference type="InterPro" id="IPR000515">
    <property type="entry name" value="MetI-like"/>
</dbReference>
<evidence type="ECO:0000256" key="4">
    <source>
        <dbReference type="ARBA" id="ARBA00022692"/>
    </source>
</evidence>
<feature type="transmembrane region" description="Helical" evidence="7">
    <location>
        <begin position="47"/>
        <end position="67"/>
    </location>
</feature>
<evidence type="ECO:0000256" key="3">
    <source>
        <dbReference type="ARBA" id="ARBA00022475"/>
    </source>
</evidence>
<comment type="subcellular location">
    <subcellularLocation>
        <location evidence="1 7">Cell membrane</location>
        <topology evidence="1 7">Multi-pass membrane protein</topology>
    </subcellularLocation>
</comment>
<sequence>MDVVAVWYDPLRGGEGASSRELSTIGESGRDGQSPPQGERLAFTRTFANFFPAALAFALLLTAWELYARFGGIAPTVLPAPSRVLAQAWENRAALADNTLPTIRATLAGFAFSLVAAFILSALVDFLAPLRRALFPLLIASQTLPLVAIAPLVVLWFGFGLLPKILLVALVTFFPMMVALVEGYAATSTEISQLLAAMGAGRWRIFWLARLPSALPYFFAGLRISITYAVVGAIFAEYAGAAKGLGIYMLSAKNNFRPDLVLAAVAVSSALTLVLFGLAVLVQRLAMPWENAKGERAGPGGNRPSGEGRR</sequence>
<evidence type="ECO:0000313" key="12">
    <source>
        <dbReference type="Proteomes" id="UP000045285"/>
    </source>
</evidence>
<dbReference type="PROSITE" id="PS50928">
    <property type="entry name" value="ABC_TM1"/>
    <property type="match status" value="1"/>
</dbReference>
<evidence type="ECO:0000256" key="2">
    <source>
        <dbReference type="ARBA" id="ARBA00022448"/>
    </source>
</evidence>
<feature type="transmembrane region" description="Helical" evidence="7">
    <location>
        <begin position="165"/>
        <end position="184"/>
    </location>
</feature>
<reference evidence="12" key="1">
    <citation type="submission" date="2014-08" db="EMBL/GenBank/DDBJ databases">
        <authorList>
            <person name="Moulin L."/>
        </authorList>
    </citation>
    <scope>NUCLEOTIDE SEQUENCE [LARGE SCALE GENOMIC DNA]</scope>
</reference>